<feature type="binding site" evidence="10">
    <location>
        <begin position="224"/>
        <end position="228"/>
    </location>
    <ligand>
        <name>D-ribose 5-phosphate</name>
        <dbReference type="ChEBI" id="CHEBI:78346"/>
    </ligand>
</feature>
<dbReference type="InterPro" id="IPR000836">
    <property type="entry name" value="PRTase_dom"/>
</dbReference>
<dbReference type="CDD" id="cd06223">
    <property type="entry name" value="PRTases_typeI"/>
    <property type="match status" value="1"/>
</dbReference>
<dbReference type="Pfam" id="PF13793">
    <property type="entry name" value="Pribosyltran_N"/>
    <property type="match status" value="1"/>
</dbReference>
<dbReference type="InterPro" id="IPR029057">
    <property type="entry name" value="PRTase-like"/>
</dbReference>
<dbReference type="NCBIfam" id="TIGR01251">
    <property type="entry name" value="ribP_PPkin"/>
    <property type="match status" value="1"/>
</dbReference>
<feature type="active site" evidence="10">
    <location>
        <position position="193"/>
    </location>
</feature>
<evidence type="ECO:0000256" key="7">
    <source>
        <dbReference type="ARBA" id="ARBA00022840"/>
    </source>
</evidence>
<reference evidence="13 14" key="1">
    <citation type="submission" date="2018-06" db="EMBL/GenBank/DDBJ databases">
        <title>Extensive metabolic versatility and redundancy in microbially diverse, dynamic hydrothermal sediments.</title>
        <authorList>
            <person name="Dombrowski N."/>
            <person name="Teske A."/>
            <person name="Baker B.J."/>
        </authorList>
    </citation>
    <scope>NUCLEOTIDE SEQUENCE [LARGE SCALE GENOMIC DNA]</scope>
    <source>
        <strain evidence="13">B34_G17</strain>
    </source>
</reference>
<dbReference type="GO" id="GO:0002189">
    <property type="term" value="C:ribose phosphate diphosphokinase complex"/>
    <property type="evidence" value="ECO:0007669"/>
    <property type="project" value="TreeGrafter"/>
</dbReference>
<comment type="caution">
    <text evidence="13">The sequence shown here is derived from an EMBL/GenBank/DDBJ whole genome shotgun (WGS) entry which is preliminary data.</text>
</comment>
<comment type="cofactor">
    <cofactor evidence="10">
        <name>Mg(2+)</name>
        <dbReference type="ChEBI" id="CHEBI:18420"/>
    </cofactor>
    <text evidence="10">Binds 2 Mg(2+) ions per subunit.</text>
</comment>
<dbReference type="GO" id="GO:0000287">
    <property type="term" value="F:magnesium ion binding"/>
    <property type="evidence" value="ECO:0007669"/>
    <property type="project" value="UniProtKB-UniRule"/>
</dbReference>
<feature type="binding site" evidence="10">
    <location>
        <begin position="34"/>
        <end position="36"/>
    </location>
    <ligand>
        <name>ATP</name>
        <dbReference type="ChEBI" id="CHEBI:30616"/>
    </ligand>
</feature>
<dbReference type="PANTHER" id="PTHR10210:SF32">
    <property type="entry name" value="RIBOSE-PHOSPHATE PYROPHOSPHOKINASE 2"/>
    <property type="match status" value="1"/>
</dbReference>
<keyword evidence="2 10" id="KW-0808">Transferase</keyword>
<dbReference type="Gene3D" id="3.40.50.2020">
    <property type="match status" value="2"/>
</dbReference>
<evidence type="ECO:0000256" key="10">
    <source>
        <dbReference type="HAMAP-Rule" id="MF_00583"/>
    </source>
</evidence>
<dbReference type="InterPro" id="IPR005946">
    <property type="entry name" value="Rib-P_diPkinase"/>
</dbReference>
<feature type="binding site" evidence="10">
    <location>
        <position position="170"/>
    </location>
    <ligand>
        <name>Mg(2+)</name>
        <dbReference type="ChEBI" id="CHEBI:18420"/>
        <label>2</label>
    </ligand>
</feature>
<keyword evidence="1 10" id="KW-0963">Cytoplasm</keyword>
<comment type="function">
    <text evidence="10">Involved in the biosynthesis of the central metabolite phospho-alpha-D-ribosyl-1-pyrophosphate (PRPP) via the transfer of pyrophosphoryl group from ATP to 1-hydroxyl of ribose-5-phosphate (Rib-5-P).</text>
</comment>
<feature type="binding site" evidence="10">
    <location>
        <position position="127"/>
    </location>
    <ligand>
        <name>Mg(2+)</name>
        <dbReference type="ChEBI" id="CHEBI:18420"/>
        <label>1</label>
    </ligand>
</feature>
<keyword evidence="7 10" id="KW-0067">ATP-binding</keyword>
<comment type="similarity">
    <text evidence="10">Belongs to the ribose-phosphate pyrophosphokinase family. Class III (archaeal) subfamily.</text>
</comment>
<keyword evidence="8 10" id="KW-0460">Magnesium</keyword>
<organism evidence="13 14">
    <name type="scientific">Thermoproteota archaeon</name>
    <dbReference type="NCBI Taxonomy" id="2056631"/>
    <lineage>
        <taxon>Archaea</taxon>
        <taxon>Thermoproteota</taxon>
    </lineage>
</organism>
<feature type="binding site" evidence="10">
    <location>
        <position position="220"/>
    </location>
    <ligand>
        <name>D-ribose 5-phosphate</name>
        <dbReference type="ChEBI" id="CHEBI:78346"/>
    </ligand>
</feature>
<dbReference type="GO" id="GO:0004749">
    <property type="term" value="F:ribose phosphate diphosphokinase activity"/>
    <property type="evidence" value="ECO:0007669"/>
    <property type="project" value="UniProtKB-UniRule"/>
</dbReference>
<comment type="pathway">
    <text evidence="10">Metabolic intermediate biosynthesis; 5-phospho-alpha-D-ribose 1-diphosphate biosynthesis; 5-phospho-alpha-D-ribose 1-diphosphate from D-ribose 5-phosphate (route I): step 1/1.</text>
</comment>
<dbReference type="GO" id="GO:0006164">
    <property type="term" value="P:purine nucleotide biosynthetic process"/>
    <property type="evidence" value="ECO:0007669"/>
    <property type="project" value="TreeGrafter"/>
</dbReference>
<dbReference type="GO" id="GO:0005737">
    <property type="term" value="C:cytoplasm"/>
    <property type="evidence" value="ECO:0007669"/>
    <property type="project" value="UniProtKB-SubCell"/>
</dbReference>
<dbReference type="EMBL" id="QMQX01000157">
    <property type="protein sequence ID" value="RLE50790.1"/>
    <property type="molecule type" value="Genomic_DNA"/>
</dbReference>
<feature type="domain" description="Phosphoribosyltransferase" evidence="11">
    <location>
        <begin position="150"/>
        <end position="250"/>
    </location>
</feature>
<feature type="domain" description="Ribose-phosphate pyrophosphokinase N-terminal" evidence="12">
    <location>
        <begin position="1"/>
        <end position="117"/>
    </location>
</feature>
<protein>
    <recommendedName>
        <fullName evidence="10">Ribose-phosphate pyrophosphokinase</fullName>
        <shortName evidence="10">RPPK</shortName>
        <ecNumber evidence="10">2.7.6.1</ecNumber>
    </recommendedName>
    <alternativeName>
        <fullName evidence="10">5-phospho-D-ribosyl alpha-1-diphosphate synthase</fullName>
    </alternativeName>
    <alternativeName>
        <fullName evidence="10">Phosphoribosyl diphosphate synthase</fullName>
    </alternativeName>
    <alternativeName>
        <fullName evidence="10">Phosphoribosyl pyrophosphate synthase</fullName>
        <shortName evidence="10">P-Rib-PP synthase</shortName>
        <shortName evidence="10">PRPP synthase</shortName>
        <shortName evidence="10">PRPPase</shortName>
    </alternativeName>
</protein>
<evidence type="ECO:0000256" key="9">
    <source>
        <dbReference type="ARBA" id="ARBA00049535"/>
    </source>
</evidence>
<evidence type="ECO:0000256" key="6">
    <source>
        <dbReference type="ARBA" id="ARBA00022777"/>
    </source>
</evidence>
<keyword evidence="6 10" id="KW-0418">Kinase</keyword>
<dbReference type="GO" id="GO:0006015">
    <property type="term" value="P:5-phosphoribose 1-diphosphate biosynthetic process"/>
    <property type="evidence" value="ECO:0007669"/>
    <property type="project" value="UniProtKB-UniRule"/>
</dbReference>
<dbReference type="EC" id="2.7.6.1" evidence="10"/>
<dbReference type="InterPro" id="IPR029099">
    <property type="entry name" value="Pribosyltran_N"/>
</dbReference>
<keyword evidence="5 10" id="KW-0547">Nucleotide-binding</keyword>
<dbReference type="InterPro" id="IPR037514">
    <property type="entry name" value="Rib-P_diPkinase_arc"/>
</dbReference>
<evidence type="ECO:0000256" key="4">
    <source>
        <dbReference type="ARBA" id="ARBA00022727"/>
    </source>
</evidence>
<dbReference type="PANTHER" id="PTHR10210">
    <property type="entry name" value="RIBOSE-PHOSPHATE DIPHOSPHOKINASE FAMILY MEMBER"/>
    <property type="match status" value="1"/>
</dbReference>
<evidence type="ECO:0000256" key="8">
    <source>
        <dbReference type="ARBA" id="ARBA00022842"/>
    </source>
</evidence>
<dbReference type="NCBIfam" id="NF002095">
    <property type="entry name" value="PRK00934.1"/>
    <property type="match status" value="1"/>
</dbReference>
<dbReference type="HAMAP" id="MF_00583_A">
    <property type="entry name" value="RibP_PPkinase_A"/>
    <property type="match status" value="1"/>
</dbReference>
<dbReference type="FunFam" id="3.40.50.2020:FF:000007">
    <property type="entry name" value="Ribose-phosphate pyrophosphokinase"/>
    <property type="match status" value="1"/>
</dbReference>
<dbReference type="GO" id="GO:0005524">
    <property type="term" value="F:ATP binding"/>
    <property type="evidence" value="ECO:0007669"/>
    <property type="project" value="UniProtKB-KW"/>
</dbReference>
<evidence type="ECO:0000256" key="1">
    <source>
        <dbReference type="ARBA" id="ARBA00022490"/>
    </source>
</evidence>
<comment type="subcellular location">
    <subcellularLocation>
        <location evidence="10">Cytoplasm</location>
    </subcellularLocation>
</comment>
<evidence type="ECO:0000256" key="3">
    <source>
        <dbReference type="ARBA" id="ARBA00022723"/>
    </source>
</evidence>
<evidence type="ECO:0000313" key="14">
    <source>
        <dbReference type="Proteomes" id="UP000272051"/>
    </source>
</evidence>
<dbReference type="Pfam" id="PF00156">
    <property type="entry name" value="Pribosyltran"/>
    <property type="match status" value="1"/>
</dbReference>
<comment type="catalytic activity">
    <reaction evidence="9 10">
        <text>D-ribose 5-phosphate + ATP = 5-phospho-alpha-D-ribose 1-diphosphate + AMP + H(+)</text>
        <dbReference type="Rhea" id="RHEA:15609"/>
        <dbReference type="ChEBI" id="CHEBI:15378"/>
        <dbReference type="ChEBI" id="CHEBI:30616"/>
        <dbReference type="ChEBI" id="CHEBI:58017"/>
        <dbReference type="ChEBI" id="CHEBI:78346"/>
        <dbReference type="ChEBI" id="CHEBI:456215"/>
        <dbReference type="EC" id="2.7.6.1"/>
    </reaction>
</comment>
<dbReference type="AlphaFoldDB" id="A0A497EVN0"/>
<evidence type="ECO:0000313" key="13">
    <source>
        <dbReference type="EMBL" id="RLE50790.1"/>
    </source>
</evidence>
<dbReference type="SUPFAM" id="SSF53271">
    <property type="entry name" value="PRTase-like"/>
    <property type="match status" value="2"/>
</dbReference>
<sequence length="296" mass="32042">MIIIGGSNCKKLAEKTAKHLGAELVELEVRSFPDGETYVRVKGEVKGENVALIQSLARNPNEALVELALAADACRGLECNKLIGVIPYMAYARQDARFNPGEPISINVLAKMLSSIGFDVIITVDMHLHRIKDVVKLFSIPFQNLTATPLIAEHFSKSYPKENFIVVGPDEESRQWVSKVSEILKADYVIFEKERLSPTEVLLTSQISVDLRGKTALIVDDVISTGTTIAEAVKMSFNLGASKVYAACVHPLLTGSALNKIMSAGAATVVGTDSVDSSISVISLSPLLSEALQRWS</sequence>
<proteinExistence type="inferred from homology"/>
<name>A0A497EVN0_9CREN</name>
<evidence type="ECO:0000259" key="12">
    <source>
        <dbReference type="Pfam" id="PF13793"/>
    </source>
</evidence>
<keyword evidence="3 10" id="KW-0479">Metal-binding</keyword>
<dbReference type="Proteomes" id="UP000272051">
    <property type="component" value="Unassembled WGS sequence"/>
</dbReference>
<dbReference type="GO" id="GO:0016301">
    <property type="term" value="F:kinase activity"/>
    <property type="evidence" value="ECO:0007669"/>
    <property type="project" value="UniProtKB-KW"/>
</dbReference>
<gene>
    <name evidence="10" type="primary">prs</name>
    <name evidence="13" type="ORF">DRJ33_07125</name>
</gene>
<feature type="binding site" evidence="10">
    <location>
        <position position="195"/>
    </location>
    <ligand>
        <name>D-ribose 5-phosphate</name>
        <dbReference type="ChEBI" id="CHEBI:78346"/>
    </ligand>
</feature>
<dbReference type="SMART" id="SM01400">
    <property type="entry name" value="Pribosyltran_N"/>
    <property type="match status" value="1"/>
</dbReference>
<keyword evidence="4 10" id="KW-0545">Nucleotide biosynthesis</keyword>
<dbReference type="UniPathway" id="UPA00087">
    <property type="reaction ID" value="UER00172"/>
</dbReference>
<accession>A0A497EVN0</accession>
<evidence type="ECO:0000259" key="11">
    <source>
        <dbReference type="Pfam" id="PF00156"/>
    </source>
</evidence>
<feature type="binding site" evidence="10">
    <location>
        <begin position="93"/>
        <end position="94"/>
    </location>
    <ligand>
        <name>ATP</name>
        <dbReference type="ChEBI" id="CHEBI:30616"/>
    </ligand>
</feature>
<evidence type="ECO:0000256" key="2">
    <source>
        <dbReference type="ARBA" id="ARBA00022679"/>
    </source>
</evidence>
<evidence type="ECO:0000256" key="5">
    <source>
        <dbReference type="ARBA" id="ARBA00022741"/>
    </source>
</evidence>